<protein>
    <submittedName>
        <fullName evidence="1">Uncharacterized protein</fullName>
    </submittedName>
</protein>
<proteinExistence type="predicted"/>
<reference evidence="1" key="1">
    <citation type="journal article" date="2023" name="Antibiotics">
        <title>Prevalence and Molecular Characterization of Methicillin-Resistant Staphylococci (MRS) and Mammaliicocci (MRM) in Dromedary Camels from Algeria: First Detection of SCCmec-mecC Hybrid in Methicillin-Resistant Mammaliicoccus lentus.</title>
        <authorList>
            <person name="Belhout C."/>
            <person name="Boyen F."/>
            <person name="Vereecke N."/>
            <person name="Theuns S."/>
            <person name="Taibi N."/>
            <person name="Stegger M."/>
            <person name="de la Fe-Rodriguez P.Y."/>
            <person name="Bouayad L."/>
            <person name="Elgroud R."/>
            <person name="Butaye P."/>
        </authorList>
    </citation>
    <scope>NUCLEOTIDE SEQUENCE</scope>
    <source>
        <strain evidence="1">7048</strain>
    </source>
</reference>
<dbReference type="Proteomes" id="UP001223261">
    <property type="component" value="Chromosome"/>
</dbReference>
<name>A0AAX3W444_MAMLE</name>
<organism evidence="1 2">
    <name type="scientific">Mammaliicoccus lentus</name>
    <name type="common">Staphylococcus lentus</name>
    <dbReference type="NCBI Taxonomy" id="42858"/>
    <lineage>
        <taxon>Bacteria</taxon>
        <taxon>Bacillati</taxon>
        <taxon>Bacillota</taxon>
        <taxon>Bacilli</taxon>
        <taxon>Bacillales</taxon>
        <taxon>Staphylococcaceae</taxon>
        <taxon>Mammaliicoccus</taxon>
    </lineage>
</organism>
<gene>
    <name evidence="1" type="ORF">PYH69_00540</name>
</gene>
<evidence type="ECO:0000313" key="2">
    <source>
        <dbReference type="Proteomes" id="UP001223261"/>
    </source>
</evidence>
<evidence type="ECO:0000313" key="1">
    <source>
        <dbReference type="EMBL" id="WHI60170.1"/>
    </source>
</evidence>
<dbReference type="RefSeq" id="WP_158011169.1">
    <property type="nucleotide sequence ID" value="NZ_CP118848.1"/>
</dbReference>
<dbReference type="AlphaFoldDB" id="A0AAX3W444"/>
<accession>A0AAX3W444</accession>
<sequence length="53" mass="6448">MIRRTKKVTVQELYDIGIASKEGIIDYRKYSAFKLRYRMKGYDVRLKKSKVFR</sequence>
<dbReference type="EMBL" id="CP118848">
    <property type="protein sequence ID" value="WHI60170.1"/>
    <property type="molecule type" value="Genomic_DNA"/>
</dbReference>